<accession>A0A1V3WGL3</accession>
<dbReference type="PROSITE" id="PS00867">
    <property type="entry name" value="CPSASE_2"/>
    <property type="match status" value="1"/>
</dbReference>
<dbReference type="Pfam" id="PF02786">
    <property type="entry name" value="CPSase_L_D2"/>
    <property type="match status" value="1"/>
</dbReference>
<dbReference type="InterPro" id="IPR036914">
    <property type="entry name" value="MGS-like_dom_sf"/>
</dbReference>
<evidence type="ECO:0000256" key="6">
    <source>
        <dbReference type="ARBA" id="ARBA00022723"/>
    </source>
</evidence>
<dbReference type="PRINTS" id="PR00098">
    <property type="entry name" value="CPSASE"/>
</dbReference>
<proteinExistence type="inferred from homology"/>
<keyword evidence="5" id="KW-0028">Amino-acid biosynthesis</keyword>
<dbReference type="AlphaFoldDB" id="A0A1V3WGL3"/>
<evidence type="ECO:0000259" key="16">
    <source>
        <dbReference type="PROSITE" id="PS50975"/>
    </source>
</evidence>
<dbReference type="FunFam" id="3.30.470.20:FF:000026">
    <property type="entry name" value="Carbamoyl-phosphate synthase large chain"/>
    <property type="match status" value="1"/>
</dbReference>
<evidence type="ECO:0000256" key="8">
    <source>
        <dbReference type="ARBA" id="ARBA00022741"/>
    </source>
</evidence>
<dbReference type="SMART" id="SM00851">
    <property type="entry name" value="MGS"/>
    <property type="match status" value="1"/>
</dbReference>
<dbReference type="SUPFAM" id="SSF52335">
    <property type="entry name" value="Methylglyoxal synthase-like"/>
    <property type="match status" value="1"/>
</dbReference>
<evidence type="ECO:0000256" key="9">
    <source>
        <dbReference type="ARBA" id="ARBA00022840"/>
    </source>
</evidence>
<dbReference type="Gene3D" id="3.40.50.1380">
    <property type="entry name" value="Methylglyoxal synthase-like domain"/>
    <property type="match status" value="1"/>
</dbReference>
<dbReference type="GO" id="GO:0004087">
    <property type="term" value="F:carbamoyl-phosphate synthase (ammonia) activity"/>
    <property type="evidence" value="ECO:0007669"/>
    <property type="project" value="UniProtKB-EC"/>
</dbReference>
<dbReference type="Proteomes" id="UP000188532">
    <property type="component" value="Unassembled WGS sequence"/>
</dbReference>
<gene>
    <name evidence="18" type="ORF">BZL29_7421</name>
</gene>
<dbReference type="InterPro" id="IPR033937">
    <property type="entry name" value="MGS_CPS_CarB"/>
</dbReference>
<dbReference type="Pfam" id="PF02142">
    <property type="entry name" value="MGS"/>
    <property type="match status" value="1"/>
</dbReference>
<dbReference type="InterPro" id="IPR011607">
    <property type="entry name" value="MGS-like_dom"/>
</dbReference>
<dbReference type="GO" id="GO:0005524">
    <property type="term" value="F:ATP binding"/>
    <property type="evidence" value="ECO:0007669"/>
    <property type="project" value="UniProtKB-UniRule"/>
</dbReference>
<dbReference type="PROSITE" id="PS51855">
    <property type="entry name" value="MGS"/>
    <property type="match status" value="1"/>
</dbReference>
<evidence type="ECO:0000256" key="1">
    <source>
        <dbReference type="ARBA" id="ARBA00005077"/>
    </source>
</evidence>
<dbReference type="CDD" id="cd01424">
    <property type="entry name" value="MGS_CPS_II"/>
    <property type="match status" value="1"/>
</dbReference>
<protein>
    <submittedName>
        <fullName evidence="18">MGS-like domain protein</fullName>
    </submittedName>
</protein>
<dbReference type="GO" id="GO:0046872">
    <property type="term" value="F:metal ion binding"/>
    <property type="evidence" value="ECO:0007669"/>
    <property type="project" value="UniProtKB-KW"/>
</dbReference>
<evidence type="ECO:0000256" key="14">
    <source>
        <dbReference type="ARBA" id="ARBA00048816"/>
    </source>
</evidence>
<keyword evidence="10" id="KW-0460">Magnesium</keyword>
<evidence type="ECO:0000313" key="18">
    <source>
        <dbReference type="EMBL" id="OOK66100.1"/>
    </source>
</evidence>
<evidence type="ECO:0000256" key="7">
    <source>
        <dbReference type="ARBA" id="ARBA00022737"/>
    </source>
</evidence>
<evidence type="ECO:0000256" key="4">
    <source>
        <dbReference type="ARBA" id="ARBA00022598"/>
    </source>
</evidence>
<dbReference type="GO" id="GO:0004088">
    <property type="term" value="F:carbamoyl-phosphate synthase (glutamine-hydrolyzing) activity"/>
    <property type="evidence" value="ECO:0007669"/>
    <property type="project" value="UniProtKB-EC"/>
</dbReference>
<dbReference type="GO" id="GO:0044205">
    <property type="term" value="P:'de novo' UMP biosynthetic process"/>
    <property type="evidence" value="ECO:0007669"/>
    <property type="project" value="UniProtKB-UniPathway"/>
</dbReference>
<dbReference type="UniPathway" id="UPA00070">
    <property type="reaction ID" value="UER00115"/>
</dbReference>
<keyword evidence="3" id="KW-0055">Arginine biosynthesis</keyword>
<dbReference type="InterPro" id="IPR011761">
    <property type="entry name" value="ATP-grasp"/>
</dbReference>
<keyword evidence="7" id="KW-0677">Repeat</keyword>
<sequence>MDALCDGTEVYIGGIMEHIEEAGVHSGDSACALPPVTLGRSDIEKVRKATEAIAHGIGVVGLLNVQYALKDDVLYVLEANPRASRTVPFVSKATAVPLAKACARIMLGASISQLRAEGMLVASGDGGNADPYAPSRSRKPCCRFIGSAAPTGRHRFAVGPEMKSTGEVMGIDRDFGSAFAKSQTAAYGSLPAHGTVFVSVANRDKRSLVFPVKRLADLGFRVLATEGTAEMLRRNGIPCDEVRKHFESPQPGRPEMSAVDAIRAGEVDMVINTPYGNSGPRIDGYEIRSVAVAVNIPCITTVQGASAAVQGIEAGIRGDIGVRSLQELHRAIDSRSTDR</sequence>
<dbReference type="GO" id="GO:0006526">
    <property type="term" value="P:L-arginine biosynthetic process"/>
    <property type="evidence" value="ECO:0007669"/>
    <property type="project" value="UniProtKB-KW"/>
</dbReference>
<dbReference type="GO" id="GO:0005737">
    <property type="term" value="C:cytoplasm"/>
    <property type="evidence" value="ECO:0007669"/>
    <property type="project" value="TreeGrafter"/>
</dbReference>
<dbReference type="Gene3D" id="3.30.470.20">
    <property type="entry name" value="ATP-grasp fold, B domain"/>
    <property type="match status" value="1"/>
</dbReference>
<feature type="domain" description="ATP-grasp" evidence="16">
    <location>
        <begin position="44"/>
        <end position="107"/>
    </location>
</feature>
<dbReference type="PANTHER" id="PTHR11405">
    <property type="entry name" value="CARBAMOYLTRANSFERASE FAMILY MEMBER"/>
    <property type="match status" value="1"/>
</dbReference>
<evidence type="ECO:0000256" key="13">
    <source>
        <dbReference type="ARBA" id="ARBA00047359"/>
    </source>
</evidence>
<evidence type="ECO:0000256" key="15">
    <source>
        <dbReference type="PROSITE-ProRule" id="PRU00409"/>
    </source>
</evidence>
<name>A0A1V3WGL3_MYCKA</name>
<dbReference type="PROSITE" id="PS50975">
    <property type="entry name" value="ATP_GRASP"/>
    <property type="match status" value="1"/>
</dbReference>
<evidence type="ECO:0000256" key="12">
    <source>
        <dbReference type="ARBA" id="ARBA00023211"/>
    </source>
</evidence>
<dbReference type="SUPFAM" id="SSF56059">
    <property type="entry name" value="Glutathione synthetase ATP-binding domain-like"/>
    <property type="match status" value="1"/>
</dbReference>
<comment type="catalytic activity">
    <reaction evidence="13">
        <text>hydrogencarbonate + NH4(+) + 2 ATP = carbamoyl phosphate + 2 ADP + phosphate + 2 H(+)</text>
        <dbReference type="Rhea" id="RHEA:18029"/>
        <dbReference type="ChEBI" id="CHEBI:15378"/>
        <dbReference type="ChEBI" id="CHEBI:17544"/>
        <dbReference type="ChEBI" id="CHEBI:28938"/>
        <dbReference type="ChEBI" id="CHEBI:30616"/>
        <dbReference type="ChEBI" id="CHEBI:43474"/>
        <dbReference type="ChEBI" id="CHEBI:58228"/>
        <dbReference type="ChEBI" id="CHEBI:456216"/>
        <dbReference type="EC" id="6.3.4.16"/>
    </reaction>
</comment>
<keyword evidence="9 15" id="KW-0067">ATP-binding</keyword>
<keyword evidence="6" id="KW-0479">Metal-binding</keyword>
<organism evidence="18 19">
    <name type="scientific">Mycobacterium kansasii</name>
    <dbReference type="NCBI Taxonomy" id="1768"/>
    <lineage>
        <taxon>Bacteria</taxon>
        <taxon>Bacillati</taxon>
        <taxon>Actinomycetota</taxon>
        <taxon>Actinomycetes</taxon>
        <taxon>Mycobacteriales</taxon>
        <taxon>Mycobacteriaceae</taxon>
        <taxon>Mycobacterium</taxon>
    </lineage>
</organism>
<dbReference type="InterPro" id="IPR005479">
    <property type="entry name" value="CPAse_ATP-bd"/>
</dbReference>
<dbReference type="PANTHER" id="PTHR11405:SF53">
    <property type="entry name" value="CARBAMOYL-PHOSPHATE SYNTHASE [AMMONIA], MITOCHONDRIAL"/>
    <property type="match status" value="1"/>
</dbReference>
<evidence type="ECO:0000256" key="11">
    <source>
        <dbReference type="ARBA" id="ARBA00022975"/>
    </source>
</evidence>
<keyword evidence="4" id="KW-0436">Ligase</keyword>
<feature type="domain" description="MGS-like" evidence="17">
    <location>
        <begin position="188"/>
        <end position="335"/>
    </location>
</feature>
<evidence type="ECO:0000259" key="17">
    <source>
        <dbReference type="PROSITE" id="PS51855"/>
    </source>
</evidence>
<comment type="pathway">
    <text evidence="1">Amino-acid biosynthesis; L-arginine biosynthesis; carbamoyl phosphate from bicarbonate: step 1/1.</text>
</comment>
<keyword evidence="12" id="KW-0464">Manganese</keyword>
<keyword evidence="11" id="KW-0665">Pyrimidine biosynthesis</keyword>
<dbReference type="InterPro" id="IPR005483">
    <property type="entry name" value="CPSase_dom"/>
</dbReference>
<evidence type="ECO:0000256" key="2">
    <source>
        <dbReference type="ARBA" id="ARBA00009799"/>
    </source>
</evidence>
<reference evidence="18 19" key="1">
    <citation type="submission" date="2017-02" db="EMBL/GenBank/DDBJ databases">
        <title>Complete genome sequences of Mycobacterium kansasii strains isolated from rhesus macaques.</title>
        <authorList>
            <person name="Panda A."/>
            <person name="Nagaraj S."/>
            <person name="Zhao X."/>
            <person name="Tettelin H."/>
            <person name="Detolla L.J."/>
        </authorList>
    </citation>
    <scope>NUCLEOTIDE SEQUENCE [LARGE SCALE GENOMIC DNA]</scope>
    <source>
        <strain evidence="18 19">11-3469</strain>
    </source>
</reference>
<evidence type="ECO:0000313" key="19">
    <source>
        <dbReference type="Proteomes" id="UP000188532"/>
    </source>
</evidence>
<dbReference type="EMBL" id="MVBN01000010">
    <property type="protein sequence ID" value="OOK66100.1"/>
    <property type="molecule type" value="Genomic_DNA"/>
</dbReference>
<comment type="similarity">
    <text evidence="2">Belongs to the CarB family.</text>
</comment>
<dbReference type="GO" id="GO:0006541">
    <property type="term" value="P:glutamine metabolic process"/>
    <property type="evidence" value="ECO:0007669"/>
    <property type="project" value="TreeGrafter"/>
</dbReference>
<evidence type="ECO:0000256" key="10">
    <source>
        <dbReference type="ARBA" id="ARBA00022842"/>
    </source>
</evidence>
<comment type="catalytic activity">
    <reaction evidence="14">
        <text>hydrogencarbonate + L-glutamine + 2 ATP + H2O = carbamoyl phosphate + L-glutamate + 2 ADP + phosphate + 2 H(+)</text>
        <dbReference type="Rhea" id="RHEA:18633"/>
        <dbReference type="ChEBI" id="CHEBI:15377"/>
        <dbReference type="ChEBI" id="CHEBI:15378"/>
        <dbReference type="ChEBI" id="CHEBI:17544"/>
        <dbReference type="ChEBI" id="CHEBI:29985"/>
        <dbReference type="ChEBI" id="CHEBI:30616"/>
        <dbReference type="ChEBI" id="CHEBI:43474"/>
        <dbReference type="ChEBI" id="CHEBI:58228"/>
        <dbReference type="ChEBI" id="CHEBI:58359"/>
        <dbReference type="ChEBI" id="CHEBI:456216"/>
        <dbReference type="EC" id="6.3.5.5"/>
    </reaction>
</comment>
<dbReference type="FunFam" id="3.40.50.1380:FF:000007">
    <property type="entry name" value="Carbamoyl-phosphate synthase large chain"/>
    <property type="match status" value="1"/>
</dbReference>
<keyword evidence="8 15" id="KW-0547">Nucleotide-binding</keyword>
<comment type="caution">
    <text evidence="18">The sequence shown here is derived from an EMBL/GenBank/DDBJ whole genome shotgun (WGS) entry which is preliminary data.</text>
</comment>
<evidence type="ECO:0000256" key="5">
    <source>
        <dbReference type="ARBA" id="ARBA00022605"/>
    </source>
</evidence>
<evidence type="ECO:0000256" key="3">
    <source>
        <dbReference type="ARBA" id="ARBA00022571"/>
    </source>
</evidence>